<name>A0ABX8UZL1_9BURK</name>
<sequence>MRTVKVQQFTEEDEEFYELGDAAEVMVTDEEWRRLEEAQEIIWIDRLGGFYCLSE</sequence>
<accession>A0ABX8UZL1</accession>
<dbReference type="Proteomes" id="UP000826462">
    <property type="component" value="Chromosome 2"/>
</dbReference>
<evidence type="ECO:0000313" key="1">
    <source>
        <dbReference type="EMBL" id="QYD72278.1"/>
    </source>
</evidence>
<gene>
    <name evidence="1" type="ORF">KZJ38_35675</name>
</gene>
<keyword evidence="2" id="KW-1185">Reference proteome</keyword>
<dbReference type="EMBL" id="CP080096">
    <property type="protein sequence ID" value="QYD72278.1"/>
    <property type="molecule type" value="Genomic_DNA"/>
</dbReference>
<dbReference type="RefSeq" id="WP_219801706.1">
    <property type="nucleotide sequence ID" value="NZ_CP080096.1"/>
</dbReference>
<evidence type="ECO:0000313" key="2">
    <source>
        <dbReference type="Proteomes" id="UP000826462"/>
    </source>
</evidence>
<organism evidence="1 2">
    <name type="scientific">Paraburkholderia edwinii</name>
    <dbReference type="NCBI Taxonomy" id="2861782"/>
    <lineage>
        <taxon>Bacteria</taxon>
        <taxon>Pseudomonadati</taxon>
        <taxon>Pseudomonadota</taxon>
        <taxon>Betaproteobacteria</taxon>
        <taxon>Burkholderiales</taxon>
        <taxon>Burkholderiaceae</taxon>
        <taxon>Paraburkholderia</taxon>
    </lineage>
</organism>
<reference evidence="1 2" key="1">
    <citation type="submission" date="2021-07" db="EMBL/GenBank/DDBJ databases">
        <title>Paraburkholderia edwinii protects Aspergillus sp. from phenazines by acting as a toxin sponge.</title>
        <authorList>
            <person name="Dahlstrom K.M."/>
            <person name="Newman D.K."/>
        </authorList>
    </citation>
    <scope>NUCLEOTIDE SEQUENCE [LARGE SCALE GENOMIC DNA]</scope>
    <source>
        <strain evidence="1 2">Pe01</strain>
    </source>
</reference>
<proteinExistence type="predicted"/>
<protein>
    <submittedName>
        <fullName evidence="1">Uncharacterized protein</fullName>
    </submittedName>
</protein>